<protein>
    <recommendedName>
        <fullName evidence="2">CHAT domain-containing protein</fullName>
    </recommendedName>
</protein>
<dbReference type="PANTHER" id="PTHR19959">
    <property type="entry name" value="KINESIN LIGHT CHAIN"/>
    <property type="match status" value="1"/>
</dbReference>
<evidence type="ECO:0000256" key="1">
    <source>
        <dbReference type="SAM" id="MobiDB-lite"/>
    </source>
</evidence>
<dbReference type="STRING" id="1179773.BN6_50420"/>
<dbReference type="BioCyc" id="SESP1179773:BN6_RS24385-MONOMER"/>
<dbReference type="OrthoDB" id="3206999at2"/>
<dbReference type="KEGG" id="sesp:BN6_50420"/>
<dbReference type="PANTHER" id="PTHR19959:SF119">
    <property type="entry name" value="FUNGAL LIPASE-LIKE DOMAIN-CONTAINING PROTEIN"/>
    <property type="match status" value="1"/>
</dbReference>
<organism evidence="3 4">
    <name type="scientific">Saccharothrix espanaensis (strain ATCC 51144 / DSM 44229 / JCM 9112 / NBRC 15066 / NRRL 15764)</name>
    <dbReference type="NCBI Taxonomy" id="1179773"/>
    <lineage>
        <taxon>Bacteria</taxon>
        <taxon>Bacillati</taxon>
        <taxon>Actinomycetota</taxon>
        <taxon>Actinomycetes</taxon>
        <taxon>Pseudonocardiales</taxon>
        <taxon>Pseudonocardiaceae</taxon>
        <taxon>Saccharothrix</taxon>
    </lineage>
</organism>
<keyword evidence="4" id="KW-1185">Reference proteome</keyword>
<reference evidence="3 4" key="1">
    <citation type="journal article" date="2012" name="BMC Genomics">
        <title>Complete genome sequence of Saccharothrix espanaensis DSM 44229T and comparison to the other completely sequenced Pseudonocardiaceae.</title>
        <authorList>
            <person name="Strobel T."/>
            <person name="Al-Dilaimi A."/>
            <person name="Blom J."/>
            <person name="Gessner A."/>
            <person name="Kalinowski J."/>
            <person name="Luzhetska M."/>
            <person name="Puhler A."/>
            <person name="Szczepanowski R."/>
            <person name="Bechthold A."/>
            <person name="Ruckert C."/>
        </authorList>
    </citation>
    <scope>NUCLEOTIDE SEQUENCE [LARGE SCALE GENOMIC DNA]</scope>
    <source>
        <strain evidence="4">ATCC 51144 / DSM 44229 / JCM 9112 / NBRC 15066 / NRRL 15764</strain>
    </source>
</reference>
<dbReference type="InterPro" id="IPR024983">
    <property type="entry name" value="CHAT_dom"/>
</dbReference>
<dbReference type="Pfam" id="PF12770">
    <property type="entry name" value="CHAT"/>
    <property type="match status" value="1"/>
</dbReference>
<dbReference type="Gene3D" id="1.25.40.10">
    <property type="entry name" value="Tetratricopeptide repeat domain"/>
    <property type="match status" value="3"/>
</dbReference>
<dbReference type="SUPFAM" id="SSF48452">
    <property type="entry name" value="TPR-like"/>
    <property type="match status" value="1"/>
</dbReference>
<dbReference type="eggNOG" id="COG4995">
    <property type="taxonomic scope" value="Bacteria"/>
</dbReference>
<accession>K0K602</accession>
<evidence type="ECO:0000259" key="2">
    <source>
        <dbReference type="Pfam" id="PF12770"/>
    </source>
</evidence>
<feature type="region of interest" description="Disordered" evidence="1">
    <location>
        <begin position="960"/>
        <end position="981"/>
    </location>
</feature>
<dbReference type="EMBL" id="HE804045">
    <property type="protein sequence ID" value="CCH32309.1"/>
    <property type="molecule type" value="Genomic_DNA"/>
</dbReference>
<dbReference type="PATRIC" id="fig|1179773.3.peg.5062"/>
<proteinExistence type="predicted"/>
<name>K0K602_SACES</name>
<dbReference type="RefSeq" id="WP_015102421.1">
    <property type="nucleotide sequence ID" value="NC_019673.1"/>
</dbReference>
<feature type="domain" description="CHAT" evidence="2">
    <location>
        <begin position="1092"/>
        <end position="1375"/>
    </location>
</feature>
<evidence type="ECO:0000313" key="4">
    <source>
        <dbReference type="Proteomes" id="UP000006281"/>
    </source>
</evidence>
<sequence>MSWWKREPTPEHDQPEFVVTETNQNGAVYEVYRAADAEVAKAFLLTKKVERGLFYIVVETPQGNWGTDVEGLYLENLLPWQADTRSADCVGHIESITNFFGLRMAGRGDGDNFIVRVACGRCGHSWHDAVRYRNDTVVRCPGCAARNTVDSSGITVTIDPVRRTEAILSPYSVEHEDAEPVDTGDPEATPAALDHAVAAARDAVAATPPGQPHRPGRLFTLGCVIEERFTRSSEPADLDAALAAFTEAADSTSPGDPARAERLLAVVRLLNARRHLAHQAADLDAVIDRSRAALAALSPGAAERPALLFQLGLALRERFERTGRLGDLDDAVTAGREAVAGTSPDAIRHPGYLATLSATLRVRFEHTGRRDDLDEAVTTGRAASAGAGPDHPDRAACVSTLGLALHELFVTTDDEAALTDSITAFTEVCAGTGPDDSNYAGMRHNLGRTLLARFEVASRLSDLEGAVAATRASTAAATPEDAEFARFHAQYGMALLARFDHTGDPTDLDDGVAAHRQAVVATPAGHPDFALHRAGLGTALMTRFRRTGAAADLDQSVLVLREAAQATSATHPDHPGVQDMLGVALHSRFQRTLQESDLDEAVVAGRQAVAGTAPEHAWYRRRLSNLGSVLHTRYRHTERLADLDDSIALDRDVIAATRPDDRHHKVFLANLGTALVDRYRVTGAPAELDEAISSVRRAIAGTPHDHPLLPAHLNNLSTALQARYQRTAEAGDLDEALSAARDAVAATAPGEPDRTALVQLAVLLGIRFERTGELADLDEAITTAGEAAAGLPGEHPGRAKALIVLGTTLRDRFRRTGRPGDLDQASAALQEAHGVESGALPDRMAAAGMWGELAFETGRVDAAAAGYAAAVRLLPRFASHGLSRATQEDRVARWSGLAADGAACAVRAGRPEEAVELLDAGRSVLWAQLFDLRTDLTELAEREPALAERFERTRTLLDAPLPAVSPSGDDEDPRAEQNRVAEERMRAAREWDDLIGRIRTIAGFERFLRPTSFAQLRAAAGTGTVVIVNLSRHGCDALLVSATGVDVVELTSLTRAAAVTWTNALLGALGHAADPNRTVAERDQDRHTVLDVLAWLWDTIAEPVLTRLGHTAPPAGAWPRIWWCPTGPLALLPLHAAGHHPRRRTDAAGGTVPDRVISSYTPTLTALSRAASAPAPAGRPTLLAVGMPTTPGATDLPAVSEELDRVHARHPITTRLENRTDGKSSGTPTKARVLAELPRHAWAHFSCHGSQHFSDPVTSAFWLADGPLSIADLIHHNPGRRELAFLSACQTASGSPRMADEAVHLAAAMQLLGYRHVIATLWSVYDHVAPRVADAVYSALTTTSDAADALHQAVAALRARWPTDPLVWAPYLHTGP</sequence>
<dbReference type="Proteomes" id="UP000006281">
    <property type="component" value="Chromosome"/>
</dbReference>
<dbReference type="eggNOG" id="COG0457">
    <property type="taxonomic scope" value="Bacteria"/>
</dbReference>
<dbReference type="InterPro" id="IPR011990">
    <property type="entry name" value="TPR-like_helical_dom_sf"/>
</dbReference>
<gene>
    <name evidence="3" type="ordered locus">BN6_50420</name>
</gene>
<evidence type="ECO:0000313" key="3">
    <source>
        <dbReference type="EMBL" id="CCH32309.1"/>
    </source>
</evidence>
<dbReference type="HOGENOM" id="CLU_001305_0_3_11"/>